<sequence length="32" mass="3572">STHDLEKLAQRVGGIEPKFLSAFPKATDEEKE</sequence>
<protein>
    <submittedName>
        <fullName evidence="1">Uncharacterized protein</fullName>
    </submittedName>
</protein>
<dbReference type="AlphaFoldDB" id="A0A3B0VMG4"/>
<accession>A0A3B0VMG4</accession>
<evidence type="ECO:0000313" key="1">
    <source>
        <dbReference type="EMBL" id="VAW44808.1"/>
    </source>
</evidence>
<gene>
    <name evidence="1" type="ORF">MNBD_GAMMA03-851</name>
</gene>
<proteinExistence type="predicted"/>
<reference evidence="1" key="1">
    <citation type="submission" date="2018-06" db="EMBL/GenBank/DDBJ databases">
        <authorList>
            <person name="Zhirakovskaya E."/>
        </authorList>
    </citation>
    <scope>NUCLEOTIDE SEQUENCE</scope>
</reference>
<name>A0A3B0VMG4_9ZZZZ</name>
<dbReference type="EMBL" id="UOFC01000024">
    <property type="protein sequence ID" value="VAW44808.1"/>
    <property type="molecule type" value="Genomic_DNA"/>
</dbReference>
<organism evidence="1">
    <name type="scientific">hydrothermal vent metagenome</name>
    <dbReference type="NCBI Taxonomy" id="652676"/>
    <lineage>
        <taxon>unclassified sequences</taxon>
        <taxon>metagenomes</taxon>
        <taxon>ecological metagenomes</taxon>
    </lineage>
</organism>
<feature type="non-terminal residue" evidence="1">
    <location>
        <position position="1"/>
    </location>
</feature>